<accession>A0A3D8SX75</accession>
<evidence type="ECO:0000313" key="3">
    <source>
        <dbReference type="Proteomes" id="UP000256328"/>
    </source>
</evidence>
<dbReference type="EMBL" id="PDLN01000003">
    <property type="protein sequence ID" value="RDW90922.1"/>
    <property type="molecule type" value="Genomic_DNA"/>
</dbReference>
<dbReference type="GO" id="GO:0000981">
    <property type="term" value="F:DNA-binding transcription factor activity, RNA polymerase II-specific"/>
    <property type="evidence" value="ECO:0007669"/>
    <property type="project" value="TreeGrafter"/>
</dbReference>
<dbReference type="Proteomes" id="UP000256328">
    <property type="component" value="Unassembled WGS sequence"/>
</dbReference>
<dbReference type="InterPro" id="IPR052400">
    <property type="entry name" value="Zn2-C6_fungal_TF"/>
</dbReference>
<feature type="region of interest" description="Disordered" evidence="1">
    <location>
        <begin position="1"/>
        <end position="34"/>
    </location>
</feature>
<keyword evidence="3" id="KW-1185">Reference proteome</keyword>
<dbReference type="OrthoDB" id="416217at2759"/>
<gene>
    <name evidence="2" type="ORF">BP5796_02087</name>
</gene>
<evidence type="ECO:0008006" key="4">
    <source>
        <dbReference type="Google" id="ProtNLM"/>
    </source>
</evidence>
<protein>
    <recommendedName>
        <fullName evidence="4">Transcription factor domain-containing protein</fullName>
    </recommendedName>
</protein>
<organism evidence="2 3">
    <name type="scientific">Coleophoma crateriformis</name>
    <dbReference type="NCBI Taxonomy" id="565419"/>
    <lineage>
        <taxon>Eukaryota</taxon>
        <taxon>Fungi</taxon>
        <taxon>Dikarya</taxon>
        <taxon>Ascomycota</taxon>
        <taxon>Pezizomycotina</taxon>
        <taxon>Leotiomycetes</taxon>
        <taxon>Helotiales</taxon>
        <taxon>Dermateaceae</taxon>
        <taxon>Coleophoma</taxon>
    </lineage>
</organism>
<comment type="caution">
    <text evidence="2">The sequence shown here is derived from an EMBL/GenBank/DDBJ whole genome shotgun (WGS) entry which is preliminary data.</text>
</comment>
<evidence type="ECO:0000256" key="1">
    <source>
        <dbReference type="SAM" id="MobiDB-lite"/>
    </source>
</evidence>
<name>A0A3D8SX75_9HELO</name>
<dbReference type="PANTHER" id="PTHR47657">
    <property type="entry name" value="STEROL REGULATORY ELEMENT-BINDING PROTEIN ECM22"/>
    <property type="match status" value="1"/>
</dbReference>
<proteinExistence type="predicted"/>
<sequence length="581" mass="65740">MPHIPDLQPVTDDAVRPSVVHPRGEPQPPISSAVWTSDASTSYQLDAKCQDFVTRYLGRSLITPDDPNMREVNRNLLILTFTHPFLMHASLAVALAYDRYLNSSSGGGRTIEECYHWSQSAALFHRRLREPIETKDKDPIWGTAAALTVLAFAFPDACTPEESWPLKPSEPSDLEWLRMEKGKMSLWHIANPLRPDSLFRVMSSTFAQMHSPLPEEGIDGIPRALAIVCHLENSSTVENNPYFTAAHALSQIQDLPDSQVTTGHTQLFTRCMHGPFNSLLRDKDPVALLLLYLWYLKVGRSIWWIELRARVECPSICSYLQLYHKGYVAVQVFLPGGPLADRWSQLDLQSLDLLPYPKLQFMAEAVTLHMQLLLRRPPHRNKNNPVPPWDDFDLMEVITSLLQKSLQKQAEDIYAGWVWFAYPKWYVLAILLVELCSCKAVDFSDRAYSVAQASFDQYAPLMSETDSGMFWRPITKLMQRVPMLRRVAIPAGFHHQSMGGIAEVEFSNTSIEDNILDSSSFSNQTQEANNQMIPESTIDTGSASIDEFARGSENNLETDDGMAWINWDLFLNDLSGSADMF</sequence>
<dbReference type="PANTHER" id="PTHR47657:SF11">
    <property type="entry name" value="FINGER DOMAIN PROTEIN, PUTATIVE (AFU_ORTHOLOGUE AFUA_1G01650)-RELATED"/>
    <property type="match status" value="1"/>
</dbReference>
<reference evidence="2 3" key="1">
    <citation type="journal article" date="2018" name="IMA Fungus">
        <title>IMA Genome-F 9: Draft genome sequence of Annulohypoxylon stygium, Aspergillus mulundensis, Berkeleyomyces basicola (syn. Thielaviopsis basicola), Ceratocystis smalleyi, two Cercospora beticola strains, Coleophoma cylindrospora, Fusarium fracticaudum, Phialophora cf. hyalina, and Morchella septimelata.</title>
        <authorList>
            <person name="Wingfield B.D."/>
            <person name="Bills G.F."/>
            <person name="Dong Y."/>
            <person name="Huang W."/>
            <person name="Nel W.J."/>
            <person name="Swalarsk-Parry B.S."/>
            <person name="Vaghefi N."/>
            <person name="Wilken P.M."/>
            <person name="An Z."/>
            <person name="de Beer Z.W."/>
            <person name="De Vos L."/>
            <person name="Chen L."/>
            <person name="Duong T.A."/>
            <person name="Gao Y."/>
            <person name="Hammerbacher A."/>
            <person name="Kikkert J.R."/>
            <person name="Li Y."/>
            <person name="Li H."/>
            <person name="Li K."/>
            <person name="Li Q."/>
            <person name="Liu X."/>
            <person name="Ma X."/>
            <person name="Naidoo K."/>
            <person name="Pethybridge S.J."/>
            <person name="Sun J."/>
            <person name="Steenkamp E.T."/>
            <person name="van der Nest M.A."/>
            <person name="van Wyk S."/>
            <person name="Wingfield M.J."/>
            <person name="Xiong C."/>
            <person name="Yue Q."/>
            <person name="Zhang X."/>
        </authorList>
    </citation>
    <scope>NUCLEOTIDE SEQUENCE [LARGE SCALE GENOMIC DNA]</scope>
    <source>
        <strain evidence="2 3">BP5796</strain>
    </source>
</reference>
<evidence type="ECO:0000313" key="2">
    <source>
        <dbReference type="EMBL" id="RDW90922.1"/>
    </source>
</evidence>
<dbReference type="AlphaFoldDB" id="A0A3D8SX75"/>